<evidence type="ECO:0000313" key="1">
    <source>
        <dbReference type="EMBL" id="KAG6944866.1"/>
    </source>
</evidence>
<dbReference type="OrthoDB" id="118401at2759"/>
<dbReference type="AlphaFoldDB" id="A0A8T1TQY4"/>
<evidence type="ECO:0000313" key="2">
    <source>
        <dbReference type="Proteomes" id="UP000688947"/>
    </source>
</evidence>
<gene>
    <name evidence="1" type="ORF">JG687_00017608</name>
</gene>
<name>A0A8T1TQY4_9STRA</name>
<sequence>MEEAATKQHAHPNTVLHCLYGFYCLGLSRGELSHIYHKSVKTIGNWINIYEATGTNQRAHARSASTFSTTHRQWLCDFFTVQPLVYKLKMPSCAHTKSPFKSQVCFFLRLFVKNKVLVPFSALKRVWIKFFATNPSCKTRQWLLTMSWMKEH</sequence>
<comment type="caution">
    <text evidence="1">The sequence shown here is derived from an EMBL/GenBank/DDBJ whole genome shotgun (WGS) entry which is preliminary data.</text>
</comment>
<accession>A0A8T1TQY4</accession>
<protein>
    <submittedName>
        <fullName evidence="1">Uncharacterized protein</fullName>
    </submittedName>
</protein>
<reference evidence="1" key="1">
    <citation type="submission" date="2021-01" db="EMBL/GenBank/DDBJ databases">
        <title>Phytophthora aleatoria, a newly-described species from Pinus radiata is distinct from Phytophthora cactorum isolates based on comparative genomics.</title>
        <authorList>
            <person name="Mcdougal R."/>
            <person name="Panda P."/>
            <person name="Williams N."/>
            <person name="Studholme D.J."/>
        </authorList>
    </citation>
    <scope>NUCLEOTIDE SEQUENCE</scope>
    <source>
        <strain evidence="1">NZFS 3830</strain>
    </source>
</reference>
<dbReference type="Proteomes" id="UP000688947">
    <property type="component" value="Unassembled WGS sequence"/>
</dbReference>
<proteinExistence type="predicted"/>
<organism evidence="1 2">
    <name type="scientific">Phytophthora cactorum</name>
    <dbReference type="NCBI Taxonomy" id="29920"/>
    <lineage>
        <taxon>Eukaryota</taxon>
        <taxon>Sar</taxon>
        <taxon>Stramenopiles</taxon>
        <taxon>Oomycota</taxon>
        <taxon>Peronosporomycetes</taxon>
        <taxon>Peronosporales</taxon>
        <taxon>Peronosporaceae</taxon>
        <taxon>Phytophthora</taxon>
    </lineage>
</organism>
<dbReference type="EMBL" id="JAENGZ010002102">
    <property type="protein sequence ID" value="KAG6944866.1"/>
    <property type="molecule type" value="Genomic_DNA"/>
</dbReference>